<gene>
    <name evidence="4" type="ORF">G3M78_13740</name>
</gene>
<dbReference type="PROSITE" id="PS01031">
    <property type="entry name" value="SHSP"/>
    <property type="match status" value="1"/>
</dbReference>
<dbReference type="KEGG" id="nva:G3M78_13740"/>
<evidence type="ECO:0000259" key="3">
    <source>
        <dbReference type="PROSITE" id="PS01031"/>
    </source>
</evidence>
<dbReference type="EMBL" id="CP048620">
    <property type="protein sequence ID" value="QPJ66400.1"/>
    <property type="molecule type" value="Genomic_DNA"/>
</dbReference>
<organism evidence="4 5">
    <name type="scientific">Candidatus Nitrohelix vancouverensis</name>
    <dbReference type="NCBI Taxonomy" id="2705534"/>
    <lineage>
        <taxon>Bacteria</taxon>
        <taxon>Pseudomonadati</taxon>
        <taxon>Nitrospinota/Tectimicrobiota group</taxon>
        <taxon>Nitrospinota</taxon>
        <taxon>Nitrospinia</taxon>
        <taxon>Nitrospinales</taxon>
        <taxon>Nitrospinaceae</taxon>
        <taxon>Candidatus Nitrohelix</taxon>
    </lineage>
</organism>
<dbReference type="CDD" id="cd06464">
    <property type="entry name" value="ACD_sHsps-like"/>
    <property type="match status" value="1"/>
</dbReference>
<evidence type="ECO:0000313" key="5">
    <source>
        <dbReference type="Proteomes" id="UP000594464"/>
    </source>
</evidence>
<protein>
    <submittedName>
        <fullName evidence="4">Hsp20/alpha crystallin family protein</fullName>
    </submittedName>
</protein>
<dbReference type="Proteomes" id="UP000594464">
    <property type="component" value="Chromosome"/>
</dbReference>
<dbReference type="SUPFAM" id="SSF49764">
    <property type="entry name" value="HSP20-like chaperones"/>
    <property type="match status" value="1"/>
</dbReference>
<name>A0A7T0C4M9_9BACT</name>
<proteinExistence type="inferred from homology"/>
<evidence type="ECO:0000256" key="2">
    <source>
        <dbReference type="RuleBase" id="RU003616"/>
    </source>
</evidence>
<sequence length="137" mass="15331">MSDTNVATVEQDEMKTEAAAVEPMQKRETYLPLADIKDHEETVVVAMDMPGVSRESVDVTVDKDVLTITGKLEAEGPRADWKAIWHEYPEGNYKRSFRLAGNFETNQINAVMKHGVLTLSLPKKKELTPQKITVSSN</sequence>
<dbReference type="AlphaFoldDB" id="A0A7T0C4M9"/>
<feature type="domain" description="SHSP" evidence="3">
    <location>
        <begin position="24"/>
        <end position="137"/>
    </location>
</feature>
<dbReference type="Pfam" id="PF00011">
    <property type="entry name" value="HSP20"/>
    <property type="match status" value="1"/>
</dbReference>
<dbReference type="InterPro" id="IPR002068">
    <property type="entry name" value="A-crystallin/Hsp20_dom"/>
</dbReference>
<evidence type="ECO:0000256" key="1">
    <source>
        <dbReference type="PROSITE-ProRule" id="PRU00285"/>
    </source>
</evidence>
<dbReference type="PANTHER" id="PTHR11527">
    <property type="entry name" value="HEAT-SHOCK PROTEIN 20 FAMILY MEMBER"/>
    <property type="match status" value="1"/>
</dbReference>
<reference evidence="5" key="1">
    <citation type="submission" date="2020-02" db="EMBL/GenBank/DDBJ databases">
        <title>Genomic and physiological characterization of two novel Nitrospinaceae genera.</title>
        <authorList>
            <person name="Mueller A.J."/>
            <person name="Jung M.-Y."/>
            <person name="Strachan C.R."/>
            <person name="Herbold C.W."/>
            <person name="Kirkegaard R.H."/>
            <person name="Daims H."/>
        </authorList>
    </citation>
    <scope>NUCLEOTIDE SEQUENCE [LARGE SCALE GENOMIC DNA]</scope>
</reference>
<evidence type="ECO:0000313" key="4">
    <source>
        <dbReference type="EMBL" id="QPJ66400.1"/>
    </source>
</evidence>
<accession>A0A7T0C4M9</accession>
<comment type="similarity">
    <text evidence="1 2">Belongs to the small heat shock protein (HSP20) family.</text>
</comment>
<dbReference type="InterPro" id="IPR008978">
    <property type="entry name" value="HSP20-like_chaperone"/>
</dbReference>
<dbReference type="Gene3D" id="2.60.40.790">
    <property type="match status" value="1"/>
</dbReference>
<dbReference type="InterPro" id="IPR031107">
    <property type="entry name" value="Small_HSP"/>
</dbReference>